<evidence type="ECO:0000313" key="1">
    <source>
        <dbReference type="EMBL" id="ACL55604.1"/>
    </source>
</evidence>
<dbReference type="AlphaFoldDB" id="B8IDN2"/>
<dbReference type="EMBL" id="CP001349">
    <property type="protein sequence ID" value="ACL55604.1"/>
    <property type="molecule type" value="Genomic_DNA"/>
</dbReference>
<proteinExistence type="predicted"/>
<organism evidence="1 2">
    <name type="scientific">Methylobacterium nodulans (strain LMG 21967 / CNCM I-2342 / ORS 2060)</name>
    <dbReference type="NCBI Taxonomy" id="460265"/>
    <lineage>
        <taxon>Bacteria</taxon>
        <taxon>Pseudomonadati</taxon>
        <taxon>Pseudomonadota</taxon>
        <taxon>Alphaproteobacteria</taxon>
        <taxon>Hyphomicrobiales</taxon>
        <taxon>Methylobacteriaceae</taxon>
        <taxon>Methylobacterium</taxon>
    </lineage>
</organism>
<reference evidence="1 2" key="1">
    <citation type="submission" date="2009-01" db="EMBL/GenBank/DDBJ databases">
        <title>Complete sequence of chromosome of Methylobacterium nodulans ORS 2060.</title>
        <authorList>
            <consortium name="US DOE Joint Genome Institute"/>
            <person name="Lucas S."/>
            <person name="Copeland A."/>
            <person name="Lapidus A."/>
            <person name="Glavina del Rio T."/>
            <person name="Dalin E."/>
            <person name="Tice H."/>
            <person name="Bruce D."/>
            <person name="Goodwin L."/>
            <person name="Pitluck S."/>
            <person name="Sims D."/>
            <person name="Brettin T."/>
            <person name="Detter J.C."/>
            <person name="Han C."/>
            <person name="Larimer F."/>
            <person name="Land M."/>
            <person name="Hauser L."/>
            <person name="Kyrpides N."/>
            <person name="Ivanova N."/>
            <person name="Marx C.J."/>
            <person name="Richardson P."/>
        </authorList>
    </citation>
    <scope>NUCLEOTIDE SEQUENCE [LARGE SCALE GENOMIC DNA]</scope>
    <source>
        <strain evidence="2">LMG 21967 / CNCM I-2342 / ORS 2060</strain>
    </source>
</reference>
<sequence>MPMLLLTVVLVCPVELAIQDCTRNTALDVIPRPCSSAIPSACLAEGEALVASGAMRDFLPAGTRPRFLAERRRD</sequence>
<name>B8IDN2_METNO</name>
<keyword evidence="2" id="KW-1185">Reference proteome</keyword>
<accession>B8IDN2</accession>
<dbReference type="Proteomes" id="UP000008207">
    <property type="component" value="Chromosome"/>
</dbReference>
<gene>
    <name evidence="1" type="ordered locus">Mnod_0567</name>
</gene>
<dbReference type="STRING" id="460265.Mnod_0567"/>
<dbReference type="KEGG" id="mno:Mnod_0567"/>
<dbReference type="RefSeq" id="WP_015927314.1">
    <property type="nucleotide sequence ID" value="NC_011894.1"/>
</dbReference>
<dbReference type="HOGENOM" id="CLU_2683627_0_0_5"/>
<protein>
    <submittedName>
        <fullName evidence="1">Uncharacterized protein</fullName>
    </submittedName>
</protein>
<dbReference type="OrthoDB" id="7864919at2"/>
<evidence type="ECO:0000313" key="2">
    <source>
        <dbReference type="Proteomes" id="UP000008207"/>
    </source>
</evidence>